<name>A0A8J8SUH7_HALGN</name>
<reference evidence="1" key="1">
    <citation type="submission" date="2019-06" db="EMBL/GenBank/DDBJ databases">
        <authorList>
            <person name="Zheng W."/>
        </authorList>
    </citation>
    <scope>NUCLEOTIDE SEQUENCE</scope>
    <source>
        <strain evidence="1">QDHG01</strain>
    </source>
</reference>
<dbReference type="AlphaFoldDB" id="A0A8J8SUH7"/>
<accession>A0A8J8SUH7</accession>
<dbReference type="EMBL" id="RRYP01030348">
    <property type="protein sequence ID" value="TNV71195.1"/>
    <property type="molecule type" value="Genomic_DNA"/>
</dbReference>
<proteinExistence type="predicted"/>
<dbReference type="Proteomes" id="UP000785679">
    <property type="component" value="Unassembled WGS sequence"/>
</dbReference>
<organism evidence="1 2">
    <name type="scientific">Halteria grandinella</name>
    <dbReference type="NCBI Taxonomy" id="5974"/>
    <lineage>
        <taxon>Eukaryota</taxon>
        <taxon>Sar</taxon>
        <taxon>Alveolata</taxon>
        <taxon>Ciliophora</taxon>
        <taxon>Intramacronucleata</taxon>
        <taxon>Spirotrichea</taxon>
        <taxon>Stichotrichia</taxon>
        <taxon>Sporadotrichida</taxon>
        <taxon>Halteriidae</taxon>
        <taxon>Halteria</taxon>
    </lineage>
</organism>
<comment type="caution">
    <text evidence="1">The sequence shown here is derived from an EMBL/GenBank/DDBJ whole genome shotgun (WGS) entry which is preliminary data.</text>
</comment>
<evidence type="ECO:0000313" key="2">
    <source>
        <dbReference type="Proteomes" id="UP000785679"/>
    </source>
</evidence>
<protein>
    <submittedName>
        <fullName evidence="1">Uncharacterized protein</fullName>
    </submittedName>
</protein>
<keyword evidence="2" id="KW-1185">Reference proteome</keyword>
<sequence length="95" mass="10269">MELANVVAMLVVIRLDVTRDIIQSVIQMTLAIKDLSITYYNLSACQQLPTGCASLGWDSTQSVVCTSCAAGYLMVGNILVLQQVKYVCQVIIASP</sequence>
<evidence type="ECO:0000313" key="1">
    <source>
        <dbReference type="EMBL" id="TNV71195.1"/>
    </source>
</evidence>
<gene>
    <name evidence="1" type="ORF">FGO68_gene5357</name>
</gene>